<protein>
    <submittedName>
        <fullName evidence="1">Uncharacterized protein</fullName>
    </submittedName>
</protein>
<reference evidence="1 2" key="1">
    <citation type="submission" date="2023-07" db="EMBL/GenBank/DDBJ databases">
        <title>Sorghum-associated microbial communities from plants grown in Nebraska, USA.</title>
        <authorList>
            <person name="Schachtman D."/>
        </authorList>
    </citation>
    <scope>NUCLEOTIDE SEQUENCE [LARGE SCALE GENOMIC DNA]</scope>
    <source>
        <strain evidence="1 2">BE316</strain>
    </source>
</reference>
<evidence type="ECO:0000313" key="2">
    <source>
        <dbReference type="Proteomes" id="UP001180825"/>
    </source>
</evidence>
<dbReference type="RefSeq" id="WP_310331399.1">
    <property type="nucleotide sequence ID" value="NZ_JAVDXV010000008.1"/>
</dbReference>
<name>A0ABU2AC25_9BURK</name>
<accession>A0ABU2AC25</accession>
<dbReference type="EMBL" id="JAVDXV010000008">
    <property type="protein sequence ID" value="MDR7334757.1"/>
    <property type="molecule type" value="Genomic_DNA"/>
</dbReference>
<sequence length="75" mass="8529">MKILVGDLQRPENQCWCGFPADAFGYNGSPTSSCHTFCWKARHLFDVPFFYVLGTALRAFTSLRDLSLPRNGSRR</sequence>
<proteinExistence type="predicted"/>
<dbReference type="Proteomes" id="UP001180825">
    <property type="component" value="Unassembled WGS sequence"/>
</dbReference>
<organism evidence="1 2">
    <name type="scientific">Roseateles asaccharophilus</name>
    <dbReference type="NCBI Taxonomy" id="582607"/>
    <lineage>
        <taxon>Bacteria</taxon>
        <taxon>Pseudomonadati</taxon>
        <taxon>Pseudomonadota</taxon>
        <taxon>Betaproteobacteria</taxon>
        <taxon>Burkholderiales</taxon>
        <taxon>Sphaerotilaceae</taxon>
        <taxon>Roseateles</taxon>
    </lineage>
</organism>
<evidence type="ECO:0000313" key="1">
    <source>
        <dbReference type="EMBL" id="MDR7334757.1"/>
    </source>
</evidence>
<comment type="caution">
    <text evidence="1">The sequence shown here is derived from an EMBL/GenBank/DDBJ whole genome shotgun (WGS) entry which is preliminary data.</text>
</comment>
<gene>
    <name evidence="1" type="ORF">J2X21_003921</name>
</gene>
<keyword evidence="2" id="KW-1185">Reference proteome</keyword>